<dbReference type="InterPro" id="IPR021284">
    <property type="entry name" value="DUF2750"/>
</dbReference>
<keyword evidence="2" id="KW-1185">Reference proteome</keyword>
<sequence>MSELTPALAAFIENVKDSQCVWGLQDQTGEGWVVCDSVEFEETDVMPLWSTEEKAKTHCTDEWADYQPAAIPLVDFLEYWVSDFNDDGVLVGVDWDGENDCLEMDPIELAKELAHVEEESK</sequence>
<accession>A0ABT0NEP0</accession>
<evidence type="ECO:0000313" key="2">
    <source>
        <dbReference type="Proteomes" id="UP001202831"/>
    </source>
</evidence>
<dbReference type="EMBL" id="JAKIKT010000018">
    <property type="protein sequence ID" value="MCL2916595.1"/>
    <property type="molecule type" value="Genomic_DNA"/>
</dbReference>
<comment type="caution">
    <text evidence="1">The sequence shown here is derived from an EMBL/GenBank/DDBJ whole genome shotgun (WGS) entry which is preliminary data.</text>
</comment>
<proteinExistence type="predicted"/>
<dbReference type="Proteomes" id="UP001202831">
    <property type="component" value="Unassembled WGS sequence"/>
</dbReference>
<dbReference type="Pfam" id="PF11042">
    <property type="entry name" value="DUF2750"/>
    <property type="match status" value="1"/>
</dbReference>
<name>A0ABT0NEP0_9GAMM</name>
<reference evidence="1 2" key="1">
    <citation type="submission" date="2022-01" db="EMBL/GenBank/DDBJ databases">
        <title>Whole genome-based taxonomy of the Shewanellaceae.</title>
        <authorList>
            <person name="Martin-Rodriguez A.J."/>
        </authorList>
    </citation>
    <scope>NUCLEOTIDE SEQUENCE [LARGE SCALE GENOMIC DNA]</scope>
    <source>
        <strain evidence="1 2">DSM 21332</strain>
    </source>
</reference>
<organism evidence="1 2">
    <name type="scientific">Shewanella corallii</name>
    <dbReference type="NCBI Taxonomy" id="560080"/>
    <lineage>
        <taxon>Bacteria</taxon>
        <taxon>Pseudomonadati</taxon>
        <taxon>Pseudomonadota</taxon>
        <taxon>Gammaproteobacteria</taxon>
        <taxon>Alteromonadales</taxon>
        <taxon>Shewanellaceae</taxon>
        <taxon>Shewanella</taxon>
    </lineage>
</organism>
<evidence type="ECO:0000313" key="1">
    <source>
        <dbReference type="EMBL" id="MCL2916595.1"/>
    </source>
</evidence>
<gene>
    <name evidence="1" type="ORF">L2725_22935</name>
</gene>
<protein>
    <submittedName>
        <fullName evidence="1">DUF2750 domain-containing protein</fullName>
    </submittedName>
</protein>
<dbReference type="RefSeq" id="WP_115134590.1">
    <property type="nucleotide sequence ID" value="NZ_JAKIKT010000018.1"/>
</dbReference>